<accession>A0A1H4E3M2</accession>
<evidence type="ECO:0000313" key="2">
    <source>
        <dbReference type="Proteomes" id="UP000182257"/>
    </source>
</evidence>
<sequence>MMTDKELDERVNRAVDNFMQGYGCCQSVVAAFADLYGLDDTLAKKIAAGFGGGVGRLRMMCGAVSGIVMLVGLDCGQTEGSDREGKSACYKVVQDLLAKSKEENGSIICAEILGLKGYEKAHNNYVASERTAEYYKSRPCAAKVESAARIFAEYLKNKTA</sequence>
<proteinExistence type="predicted"/>
<dbReference type="Proteomes" id="UP000182257">
    <property type="component" value="Unassembled WGS sequence"/>
</dbReference>
<organism evidence="1 2">
    <name type="scientific">Xylanibacter ruminicola</name>
    <name type="common">Prevotella ruminicola</name>
    <dbReference type="NCBI Taxonomy" id="839"/>
    <lineage>
        <taxon>Bacteria</taxon>
        <taxon>Pseudomonadati</taxon>
        <taxon>Bacteroidota</taxon>
        <taxon>Bacteroidia</taxon>
        <taxon>Bacteroidales</taxon>
        <taxon>Prevotellaceae</taxon>
        <taxon>Xylanibacter</taxon>
    </lineage>
</organism>
<dbReference type="NCBIfam" id="TIGR01909">
    <property type="entry name" value="C_GCAxxG_C_C"/>
    <property type="match status" value="1"/>
</dbReference>
<protein>
    <submittedName>
        <fullName evidence="1">C_GCAxxG_C_C family probable redox protein</fullName>
    </submittedName>
</protein>
<name>A0A1H4E3M2_XYLRU</name>
<reference evidence="1 2" key="1">
    <citation type="submission" date="2016-10" db="EMBL/GenBank/DDBJ databases">
        <authorList>
            <person name="de Groot N.N."/>
        </authorList>
    </citation>
    <scope>NUCLEOTIDE SEQUENCE [LARGE SCALE GENOMIC DNA]</scope>
    <source>
        <strain evidence="1 2">D31d</strain>
    </source>
</reference>
<dbReference type="Pfam" id="PF09719">
    <property type="entry name" value="C_GCAxxG_C_C"/>
    <property type="match status" value="1"/>
</dbReference>
<dbReference type="AlphaFoldDB" id="A0A1H4E3M2"/>
<dbReference type="EMBL" id="FNRF01000005">
    <property type="protein sequence ID" value="SEA79369.1"/>
    <property type="molecule type" value="Genomic_DNA"/>
</dbReference>
<gene>
    <name evidence="1" type="ORF">SAMN05216462_2547</name>
</gene>
<evidence type="ECO:0000313" key="1">
    <source>
        <dbReference type="EMBL" id="SEA79369.1"/>
    </source>
</evidence>
<dbReference type="InterPro" id="IPR010181">
    <property type="entry name" value="CGCAxxGCC_motif"/>
</dbReference>